<sequence>MGARGVAYHEVVAAVTKTRGRADVVNGVAGRGFAHRRQGFGAVGGSLLIIFVGMLVPVLAAAPFYILDHRARRREELKREQDQP</sequence>
<keyword evidence="1" id="KW-0812">Transmembrane</keyword>
<keyword evidence="1" id="KW-1133">Transmembrane helix</keyword>
<dbReference type="EMBL" id="BAAAUX010000043">
    <property type="protein sequence ID" value="GAA2820870.1"/>
    <property type="molecule type" value="Genomic_DNA"/>
</dbReference>
<feature type="transmembrane region" description="Helical" evidence="1">
    <location>
        <begin position="47"/>
        <end position="67"/>
    </location>
</feature>
<gene>
    <name evidence="2" type="ORF">GCM10010470_65180</name>
</gene>
<keyword evidence="3" id="KW-1185">Reference proteome</keyword>
<evidence type="ECO:0000313" key="2">
    <source>
        <dbReference type="EMBL" id="GAA2820870.1"/>
    </source>
</evidence>
<dbReference type="Proteomes" id="UP001500979">
    <property type="component" value="Unassembled WGS sequence"/>
</dbReference>
<comment type="caution">
    <text evidence="2">The sequence shown here is derived from an EMBL/GenBank/DDBJ whole genome shotgun (WGS) entry which is preliminary data.</text>
</comment>
<keyword evidence="1" id="KW-0472">Membrane</keyword>
<proteinExistence type="predicted"/>
<name>A0ABN3VNJ7_9PSEU</name>
<reference evidence="2 3" key="1">
    <citation type="journal article" date="2019" name="Int. J. Syst. Evol. Microbiol.">
        <title>The Global Catalogue of Microorganisms (GCM) 10K type strain sequencing project: providing services to taxonomists for standard genome sequencing and annotation.</title>
        <authorList>
            <consortium name="The Broad Institute Genomics Platform"/>
            <consortium name="The Broad Institute Genome Sequencing Center for Infectious Disease"/>
            <person name="Wu L."/>
            <person name="Ma J."/>
        </authorList>
    </citation>
    <scope>NUCLEOTIDE SEQUENCE [LARGE SCALE GENOMIC DNA]</scope>
    <source>
        <strain evidence="2 3">JCM 9383</strain>
    </source>
</reference>
<evidence type="ECO:0000256" key="1">
    <source>
        <dbReference type="SAM" id="Phobius"/>
    </source>
</evidence>
<organism evidence="2 3">
    <name type="scientific">Saccharopolyspora taberi</name>
    <dbReference type="NCBI Taxonomy" id="60895"/>
    <lineage>
        <taxon>Bacteria</taxon>
        <taxon>Bacillati</taxon>
        <taxon>Actinomycetota</taxon>
        <taxon>Actinomycetes</taxon>
        <taxon>Pseudonocardiales</taxon>
        <taxon>Pseudonocardiaceae</taxon>
        <taxon>Saccharopolyspora</taxon>
    </lineage>
</organism>
<evidence type="ECO:0000313" key="3">
    <source>
        <dbReference type="Proteomes" id="UP001500979"/>
    </source>
</evidence>
<accession>A0ABN3VNJ7</accession>
<protein>
    <submittedName>
        <fullName evidence="2">Uncharacterized protein</fullName>
    </submittedName>
</protein>